<reference evidence="3" key="1">
    <citation type="journal article" date="2016" name="Nat. Commun.">
        <title>The Gonium pectorale genome demonstrates co-option of cell cycle regulation during the evolution of multicellularity.</title>
        <authorList>
            <person name="Hanschen E.R."/>
            <person name="Marriage T.N."/>
            <person name="Ferris P.J."/>
            <person name="Hamaji T."/>
            <person name="Toyoda A."/>
            <person name="Fujiyama A."/>
            <person name="Neme R."/>
            <person name="Noguchi H."/>
            <person name="Minakuchi Y."/>
            <person name="Suzuki M."/>
            <person name="Kawai-Toyooka H."/>
            <person name="Smith D.R."/>
            <person name="Sparks H."/>
            <person name="Anderson J."/>
            <person name="Bakaric R."/>
            <person name="Luria V."/>
            <person name="Karger A."/>
            <person name="Kirschner M.W."/>
            <person name="Durand P.M."/>
            <person name="Michod R.E."/>
            <person name="Nozaki H."/>
            <person name="Olson B.J."/>
        </authorList>
    </citation>
    <scope>NUCLEOTIDE SEQUENCE [LARGE SCALE GENOMIC DNA]</scope>
    <source>
        <strain evidence="3">NIES-2863</strain>
    </source>
</reference>
<comment type="caution">
    <text evidence="2">The sequence shown here is derived from an EMBL/GenBank/DDBJ whole genome shotgun (WGS) entry which is preliminary data.</text>
</comment>
<dbReference type="Proteomes" id="UP000075714">
    <property type="component" value="Unassembled WGS sequence"/>
</dbReference>
<accession>A0A150FTR2</accession>
<gene>
    <name evidence="2" type="ORF">GPECTOR_983g252</name>
</gene>
<evidence type="ECO:0000256" key="1">
    <source>
        <dbReference type="SAM" id="SignalP"/>
    </source>
</evidence>
<dbReference type="PANTHER" id="PTHR34407:SF1">
    <property type="entry name" value="SGNH HYDROLASE-TYPE ESTERASE DOMAIN-CONTAINING PROTEIN"/>
    <property type="match status" value="1"/>
</dbReference>
<dbReference type="OrthoDB" id="544608at2759"/>
<dbReference type="PANTHER" id="PTHR34407">
    <property type="entry name" value="EXPRESSED PROTEIN"/>
    <property type="match status" value="1"/>
</dbReference>
<dbReference type="AlphaFoldDB" id="A0A150FTR2"/>
<keyword evidence="3" id="KW-1185">Reference proteome</keyword>
<proteinExistence type="predicted"/>
<name>A0A150FTR2_GONPE</name>
<sequence>MGSAELSLCLLLLTAAWRTEGFQGAWLDPDYYARTAVRPELQWDWGRTWSGVSINNQPVANLLSNVLGNYKYSLPRVALQRGVAYMGPACRLRRLVRQLLSRDQSRPVKVGVIGGSITWGQGVRPRGEADWFSLLSKWMLAAFPAANITTRNGCTPGVPASYMM</sequence>
<keyword evidence="1" id="KW-0732">Signal</keyword>
<evidence type="ECO:0000313" key="3">
    <source>
        <dbReference type="Proteomes" id="UP000075714"/>
    </source>
</evidence>
<evidence type="ECO:0000313" key="2">
    <source>
        <dbReference type="EMBL" id="KXZ41011.1"/>
    </source>
</evidence>
<feature type="signal peptide" evidence="1">
    <location>
        <begin position="1"/>
        <end position="21"/>
    </location>
</feature>
<organism evidence="2 3">
    <name type="scientific">Gonium pectorale</name>
    <name type="common">Green alga</name>
    <dbReference type="NCBI Taxonomy" id="33097"/>
    <lineage>
        <taxon>Eukaryota</taxon>
        <taxon>Viridiplantae</taxon>
        <taxon>Chlorophyta</taxon>
        <taxon>core chlorophytes</taxon>
        <taxon>Chlorophyceae</taxon>
        <taxon>CS clade</taxon>
        <taxon>Chlamydomonadales</taxon>
        <taxon>Volvocaceae</taxon>
        <taxon>Gonium</taxon>
    </lineage>
</organism>
<evidence type="ECO:0008006" key="4">
    <source>
        <dbReference type="Google" id="ProtNLM"/>
    </source>
</evidence>
<feature type="chain" id="PRO_5007561714" description="SGNH hydrolase-type esterase domain-containing protein" evidence="1">
    <location>
        <begin position="22"/>
        <end position="164"/>
    </location>
</feature>
<dbReference type="EMBL" id="LSYV01000978">
    <property type="protein sequence ID" value="KXZ41011.1"/>
    <property type="molecule type" value="Genomic_DNA"/>
</dbReference>
<protein>
    <recommendedName>
        <fullName evidence="4">SGNH hydrolase-type esterase domain-containing protein</fullName>
    </recommendedName>
</protein>